<keyword evidence="6" id="KW-1185">Reference proteome</keyword>
<dbReference type="OrthoDB" id="5405606at2"/>
<feature type="region of interest" description="Disordered" evidence="2">
    <location>
        <begin position="741"/>
        <end position="896"/>
    </location>
</feature>
<keyword evidence="3" id="KW-0812">Transmembrane</keyword>
<keyword evidence="3" id="KW-0472">Membrane</keyword>
<feature type="compositionally biased region" description="Basic and acidic residues" evidence="2">
    <location>
        <begin position="702"/>
        <end position="719"/>
    </location>
</feature>
<feature type="region of interest" description="Disordered" evidence="2">
    <location>
        <begin position="525"/>
        <end position="633"/>
    </location>
</feature>
<dbReference type="STRING" id="1121393.SAMN02745216_00110"/>
<organism evidence="5 6">
    <name type="scientific">Desulfatibacillum alkenivorans DSM 16219</name>
    <dbReference type="NCBI Taxonomy" id="1121393"/>
    <lineage>
        <taxon>Bacteria</taxon>
        <taxon>Pseudomonadati</taxon>
        <taxon>Thermodesulfobacteriota</taxon>
        <taxon>Desulfobacteria</taxon>
        <taxon>Desulfobacterales</taxon>
        <taxon>Desulfatibacillaceae</taxon>
        <taxon>Desulfatibacillum</taxon>
    </lineage>
</organism>
<protein>
    <submittedName>
        <fullName evidence="5">Uncharacterized protein</fullName>
    </submittedName>
</protein>
<feature type="non-terminal residue" evidence="5">
    <location>
        <position position="896"/>
    </location>
</feature>
<evidence type="ECO:0000256" key="4">
    <source>
        <dbReference type="SAM" id="SignalP"/>
    </source>
</evidence>
<evidence type="ECO:0000256" key="1">
    <source>
        <dbReference type="ARBA" id="ARBA00022581"/>
    </source>
</evidence>
<dbReference type="RefSeq" id="WP_073471858.1">
    <property type="nucleotide sequence ID" value="NZ_FQZU01000001.1"/>
</dbReference>
<gene>
    <name evidence="5" type="ORF">SAMN02745216_00110</name>
</gene>
<keyword evidence="1" id="KW-0945">Host-virus interaction</keyword>
<dbReference type="AlphaFoldDB" id="A0A1M6BZA8"/>
<dbReference type="PANTHER" id="PTHR13037:SF24">
    <property type="entry name" value="POLYCOMB PROTEIN PCL-RELATED"/>
    <property type="match status" value="1"/>
</dbReference>
<evidence type="ECO:0000313" key="5">
    <source>
        <dbReference type="EMBL" id="SHI54126.1"/>
    </source>
</evidence>
<feature type="compositionally biased region" description="Polar residues" evidence="2">
    <location>
        <begin position="759"/>
        <end position="768"/>
    </location>
</feature>
<feature type="compositionally biased region" description="Pro residues" evidence="2">
    <location>
        <begin position="563"/>
        <end position="576"/>
    </location>
</feature>
<evidence type="ECO:0000313" key="6">
    <source>
        <dbReference type="Proteomes" id="UP000183994"/>
    </source>
</evidence>
<keyword evidence="3" id="KW-1133">Transmembrane helix</keyword>
<accession>A0A1M6BZA8</accession>
<evidence type="ECO:0000256" key="3">
    <source>
        <dbReference type="SAM" id="Phobius"/>
    </source>
</evidence>
<feature type="region of interest" description="Disordered" evidence="2">
    <location>
        <begin position="474"/>
        <end position="493"/>
    </location>
</feature>
<feature type="compositionally biased region" description="Basic and acidic residues" evidence="2">
    <location>
        <begin position="611"/>
        <end position="620"/>
    </location>
</feature>
<feature type="compositionally biased region" description="Pro residues" evidence="2">
    <location>
        <begin position="810"/>
        <end position="827"/>
    </location>
</feature>
<dbReference type="InterPro" id="IPR025060">
    <property type="entry name" value="DUF3999"/>
</dbReference>
<feature type="region of interest" description="Disordered" evidence="2">
    <location>
        <begin position="695"/>
        <end position="723"/>
    </location>
</feature>
<dbReference type="Pfam" id="PF13163">
    <property type="entry name" value="DUF3999"/>
    <property type="match status" value="1"/>
</dbReference>
<proteinExistence type="predicted"/>
<name>A0A1M6BZA8_9BACT</name>
<dbReference type="PANTHER" id="PTHR13037">
    <property type="entry name" value="FORMIN"/>
    <property type="match status" value="1"/>
</dbReference>
<keyword evidence="4" id="KW-0732">Signal</keyword>
<sequence length="896" mass="96556">MRRYFYIFLAVIIPFIQAHALEPQATDFMSGARLDARADGGLWQLTLPQSIYEGLVRQDIGDIRILDGKGAQVPLKIVDERKGFYEDPEVQSLNIFPLMTRGDGFIDMSATKFHMDETGALIGVDSSAALGDGNVLTSYVLDASHLNGEPEALRLKWSDTPGKFVTTVDVKASRDLAFWFGLSTSTTLAQVPCGQMMFFQDAIDIPKAMPGYWLVTWPGGKKGSTLEKAEVLYPTSQDAAKNNWVQGTPLGTPSNGEYQFEIPAPLPASQVVIHVMWPDFCARAKIYSRSDAESNWEFHADAILYNLTAGEDAIQNQALNVRPVTHRYWMVQIDPESIAGAGPLPPSFQLAWTPHTAYFVAQGQEPYVIAFGSGRKDLAPPPPAAILEPVGWGKQGVTASQARMGGVYTLGGNNALYPQRPKPPDTKKKKMILAAAGVVAAALATVLALVAMMLLKQKKAQALAQRQAADEDAEWAEAQAAAETESLDDDSDLAETAAEVQEMKDSWDAPDQEDIDQIVKDSENAMAEDGSDQTGPTMEEPTEPEEGPALLEEIMEPEEEAPAPKPEPPAPPPKPQGVPIQLNEDGSMEQDQLDALLNQSAFAKGQGRPKLTLEPKKSPEESSLDPNEGVLTQEELDAMLAAPPGGAAALDDNNTLNQDDLDALLATQAEMPAPSPAMNDDGTLNQDALDALLATQPQKEPILPREPKRPRDPKVKANEDGTLDQAGLNALLANAGYNITVPTAKDSQGDDLPFDGALNQDQLDQIMNESGGPDMQADGDQAEETPVIKQFSQEELDDLFDGAGRIEDWAPPPQEPEPPPPPPPPVPDGLQTDGQLSQADLDAFFDGPAKQAPQEDDNTPMSQDDLDAMFDAPAAPQPSPPADDNAAMSQDELDAM</sequence>
<feature type="transmembrane region" description="Helical" evidence="3">
    <location>
        <begin position="431"/>
        <end position="455"/>
    </location>
</feature>
<feature type="signal peptide" evidence="4">
    <location>
        <begin position="1"/>
        <end position="20"/>
    </location>
</feature>
<dbReference type="EMBL" id="FQZU01000001">
    <property type="protein sequence ID" value="SHI54126.1"/>
    <property type="molecule type" value="Genomic_DNA"/>
</dbReference>
<reference evidence="6" key="1">
    <citation type="submission" date="2016-11" db="EMBL/GenBank/DDBJ databases">
        <authorList>
            <person name="Varghese N."/>
            <person name="Submissions S."/>
        </authorList>
    </citation>
    <scope>NUCLEOTIDE SEQUENCE [LARGE SCALE GENOMIC DNA]</scope>
    <source>
        <strain evidence="6">DSM 16219</strain>
    </source>
</reference>
<feature type="compositionally biased region" description="Acidic residues" evidence="2">
    <location>
        <begin position="854"/>
        <end position="868"/>
    </location>
</feature>
<evidence type="ECO:0000256" key="2">
    <source>
        <dbReference type="SAM" id="MobiDB-lite"/>
    </source>
</evidence>
<dbReference type="Proteomes" id="UP000183994">
    <property type="component" value="Unassembled WGS sequence"/>
</dbReference>
<feature type="chain" id="PRO_5013314083" evidence="4">
    <location>
        <begin position="21"/>
        <end position="896"/>
    </location>
</feature>